<protein>
    <submittedName>
        <fullName evidence="1">Uncharacterized protein</fullName>
    </submittedName>
</protein>
<gene>
    <name evidence="1" type="ORF">BACVE_000665</name>
</gene>
<sequence>MSFFIQKNERKTGVMHVAALAKTMKNNPEKLEGG</sequence>
<accession>A0A7W4LTU7</accession>
<name>A0A7W4LTU7_BACVE</name>
<proteinExistence type="predicted"/>
<dbReference type="Proteomes" id="UP000587477">
    <property type="component" value="Chromosome"/>
</dbReference>
<dbReference type="AlphaFoldDB" id="A0A7W4LTU7"/>
<reference evidence="2" key="1">
    <citation type="submission" date="2020-10" db="EMBL/GenBank/DDBJ databases">
        <title>Complete genome sequence of Bacillus velezensis NST6.</title>
        <authorList>
            <person name="Choi J."/>
        </authorList>
    </citation>
    <scope>NUCLEOTIDE SEQUENCE [LARGE SCALE GENOMIC DNA]</scope>
    <source>
        <strain evidence="2">NST6</strain>
    </source>
</reference>
<evidence type="ECO:0000313" key="2">
    <source>
        <dbReference type="Proteomes" id="UP000587477"/>
    </source>
</evidence>
<organism evidence="1 2">
    <name type="scientific">Bacillus velezensis</name>
    <dbReference type="NCBI Taxonomy" id="492670"/>
    <lineage>
        <taxon>Bacteria</taxon>
        <taxon>Bacillati</taxon>
        <taxon>Bacillota</taxon>
        <taxon>Bacilli</taxon>
        <taxon>Bacillales</taxon>
        <taxon>Bacillaceae</taxon>
        <taxon>Bacillus</taxon>
        <taxon>Bacillus amyloliquefaciens group</taxon>
    </lineage>
</organism>
<dbReference type="EMBL" id="CP063687">
    <property type="protein sequence ID" value="QOY25736.1"/>
    <property type="molecule type" value="Genomic_DNA"/>
</dbReference>
<evidence type="ECO:0000313" key="1">
    <source>
        <dbReference type="EMBL" id="QOY25736.1"/>
    </source>
</evidence>